<dbReference type="InterPro" id="IPR000914">
    <property type="entry name" value="SBP_5_dom"/>
</dbReference>
<dbReference type="CDD" id="cd08518">
    <property type="entry name" value="PBP2_NikA_DppA_OppA_like_19"/>
    <property type="match status" value="1"/>
</dbReference>
<keyword evidence="3 5" id="KW-0732">Signal</keyword>
<comment type="caution">
    <text evidence="7">The sequence shown here is derived from an EMBL/GenBank/DDBJ whole genome shotgun (WGS) entry which is preliminary data.</text>
</comment>
<keyword evidence="2" id="KW-0813">Transport</keyword>
<reference evidence="7" key="1">
    <citation type="journal article" date="2021" name="PeerJ">
        <title>Extensive microbial diversity within the chicken gut microbiome revealed by metagenomics and culture.</title>
        <authorList>
            <person name="Gilroy R."/>
            <person name="Ravi A."/>
            <person name="Getino M."/>
            <person name="Pursley I."/>
            <person name="Horton D.L."/>
            <person name="Alikhan N.F."/>
            <person name="Baker D."/>
            <person name="Gharbi K."/>
            <person name="Hall N."/>
            <person name="Watson M."/>
            <person name="Adriaenssens E.M."/>
            <person name="Foster-Nyarko E."/>
            <person name="Jarju S."/>
            <person name="Secka A."/>
            <person name="Antonio M."/>
            <person name="Oren A."/>
            <person name="Chaudhuri R.R."/>
            <person name="La Ragione R."/>
            <person name="Hildebrand F."/>
            <person name="Pallen M.J."/>
        </authorList>
    </citation>
    <scope>NUCLEOTIDE SEQUENCE</scope>
    <source>
        <strain evidence="7">5925</strain>
    </source>
</reference>
<evidence type="ECO:0000259" key="6">
    <source>
        <dbReference type="Pfam" id="PF00496"/>
    </source>
</evidence>
<evidence type="ECO:0000256" key="1">
    <source>
        <dbReference type="ARBA" id="ARBA00005695"/>
    </source>
</evidence>
<feature type="region of interest" description="Disordered" evidence="4">
    <location>
        <begin position="29"/>
        <end position="65"/>
    </location>
</feature>
<dbReference type="GO" id="GO:0043190">
    <property type="term" value="C:ATP-binding cassette (ABC) transporter complex"/>
    <property type="evidence" value="ECO:0007669"/>
    <property type="project" value="InterPro"/>
</dbReference>
<sequence length="539" mass="59213">MDSKIGAKIIAAGLIGALSTFGLAACSSDGQEQSAQSQSEENQLTFAIGEPAGEFDPKKGRGDHGQHRLLHSALLKFKDGAELEGDLAKAFEESEDGKQWTFELNPDFKFSDGAPVTPEDVKFSYDMLKEDGTAWDMSSLESVETSGDNKVTINLKQSDTILPALLTQIGIVPKDKYDDNYSQDPIGSGPYKVTEFRPGEQLILERNEHYPTKPKHEKLVFMLSDEDQSIQAAKAGDVDVLAVFPGNSNQDIKGMKDIPLATVEAMGMTMPTVPSGGKDKTNGEEVEVGNDVTADKAIRQALTLGIDREALVDLTLDGRGRPAYSSVDGQPWFNTDTIFEDHKVDDAKKLLEEAGWKDSNGDGIVDKDGTEASFELYYASNDSNRGDLSNAVAAQAKEIGIEIKPKGVTWDDIYKDGKTVPVMFGLGAHVPSDLYFYYASDQIGVSYHNLSSYKNSVVDEHLKKAREAASLEESLDEWKAAQWDGKTGMSSRPDADNPFIWLVNRDHVYYVKDGLSLGKQPIHAHGHGWQIFLNWEEWV</sequence>
<dbReference type="GO" id="GO:0042597">
    <property type="term" value="C:periplasmic space"/>
    <property type="evidence" value="ECO:0007669"/>
    <property type="project" value="UniProtKB-ARBA"/>
</dbReference>
<dbReference type="PIRSF" id="PIRSF002741">
    <property type="entry name" value="MppA"/>
    <property type="match status" value="1"/>
</dbReference>
<gene>
    <name evidence="7" type="ORF">H9907_03245</name>
</gene>
<dbReference type="InterPro" id="IPR030678">
    <property type="entry name" value="Peptide/Ni-bd"/>
</dbReference>
<dbReference type="Pfam" id="PF00496">
    <property type="entry name" value="SBP_bac_5"/>
    <property type="match status" value="1"/>
</dbReference>
<proteinExistence type="inferred from homology"/>
<feature type="compositionally biased region" description="Low complexity" evidence="4">
    <location>
        <begin position="29"/>
        <end position="43"/>
    </location>
</feature>
<evidence type="ECO:0000256" key="2">
    <source>
        <dbReference type="ARBA" id="ARBA00022448"/>
    </source>
</evidence>
<dbReference type="GO" id="GO:1904680">
    <property type="term" value="F:peptide transmembrane transporter activity"/>
    <property type="evidence" value="ECO:0007669"/>
    <property type="project" value="TreeGrafter"/>
</dbReference>
<dbReference type="PANTHER" id="PTHR30290">
    <property type="entry name" value="PERIPLASMIC BINDING COMPONENT OF ABC TRANSPORTER"/>
    <property type="match status" value="1"/>
</dbReference>
<dbReference type="Proteomes" id="UP000823907">
    <property type="component" value="Unassembled WGS sequence"/>
</dbReference>
<dbReference type="PROSITE" id="PS51257">
    <property type="entry name" value="PROKAR_LIPOPROTEIN"/>
    <property type="match status" value="1"/>
</dbReference>
<comment type="similarity">
    <text evidence="1">Belongs to the bacterial solute-binding protein 5 family.</text>
</comment>
<dbReference type="GO" id="GO:0015833">
    <property type="term" value="P:peptide transport"/>
    <property type="evidence" value="ECO:0007669"/>
    <property type="project" value="TreeGrafter"/>
</dbReference>
<dbReference type="Gene3D" id="3.10.105.10">
    <property type="entry name" value="Dipeptide-binding Protein, Domain 3"/>
    <property type="match status" value="1"/>
</dbReference>
<evidence type="ECO:0000256" key="5">
    <source>
        <dbReference type="SAM" id="SignalP"/>
    </source>
</evidence>
<evidence type="ECO:0000256" key="3">
    <source>
        <dbReference type="ARBA" id="ARBA00022729"/>
    </source>
</evidence>
<evidence type="ECO:0000313" key="7">
    <source>
        <dbReference type="EMBL" id="HJD49118.1"/>
    </source>
</evidence>
<dbReference type="AlphaFoldDB" id="A0A9D2ZQW5"/>
<organism evidence="7 8">
    <name type="scientific">Candidatus Corynebacterium intestinavium</name>
    <dbReference type="NCBI Taxonomy" id="2838531"/>
    <lineage>
        <taxon>Bacteria</taxon>
        <taxon>Bacillati</taxon>
        <taxon>Actinomycetota</taxon>
        <taxon>Actinomycetes</taxon>
        <taxon>Mycobacteriales</taxon>
        <taxon>Corynebacteriaceae</taxon>
        <taxon>Corynebacterium</taxon>
    </lineage>
</organism>
<feature type="signal peptide" evidence="5">
    <location>
        <begin position="1"/>
        <end position="24"/>
    </location>
</feature>
<dbReference type="SUPFAM" id="SSF53850">
    <property type="entry name" value="Periplasmic binding protein-like II"/>
    <property type="match status" value="1"/>
</dbReference>
<dbReference type="PANTHER" id="PTHR30290:SF9">
    <property type="entry name" value="OLIGOPEPTIDE-BINDING PROTEIN APPA"/>
    <property type="match status" value="1"/>
</dbReference>
<evidence type="ECO:0000313" key="8">
    <source>
        <dbReference type="Proteomes" id="UP000823907"/>
    </source>
</evidence>
<accession>A0A9D2ZQW5</accession>
<dbReference type="EMBL" id="DWUR01000050">
    <property type="protein sequence ID" value="HJD49118.1"/>
    <property type="molecule type" value="Genomic_DNA"/>
</dbReference>
<protein>
    <submittedName>
        <fullName evidence="7">ABC transporter substrate-binding protein</fullName>
    </submittedName>
</protein>
<feature type="domain" description="Solute-binding protein family 5" evidence="6">
    <location>
        <begin position="82"/>
        <end position="439"/>
    </location>
</feature>
<name>A0A9D2ZQW5_9CORY</name>
<dbReference type="InterPro" id="IPR039424">
    <property type="entry name" value="SBP_5"/>
</dbReference>
<reference evidence="7" key="2">
    <citation type="submission" date="2021-04" db="EMBL/GenBank/DDBJ databases">
        <authorList>
            <person name="Gilroy R."/>
        </authorList>
    </citation>
    <scope>NUCLEOTIDE SEQUENCE</scope>
    <source>
        <strain evidence="7">5925</strain>
    </source>
</reference>
<feature type="compositionally biased region" description="Basic and acidic residues" evidence="4">
    <location>
        <begin position="55"/>
        <end position="65"/>
    </location>
</feature>
<dbReference type="Gene3D" id="3.40.190.10">
    <property type="entry name" value="Periplasmic binding protein-like II"/>
    <property type="match status" value="1"/>
</dbReference>
<evidence type="ECO:0000256" key="4">
    <source>
        <dbReference type="SAM" id="MobiDB-lite"/>
    </source>
</evidence>
<feature type="chain" id="PRO_5039127526" evidence="5">
    <location>
        <begin position="25"/>
        <end position="539"/>
    </location>
</feature>